<evidence type="ECO:0000313" key="4">
    <source>
        <dbReference type="Proteomes" id="UP000515860"/>
    </source>
</evidence>
<dbReference type="Proteomes" id="UP000515860">
    <property type="component" value="Chromosome"/>
</dbReference>
<sequence>MKKNILLIGIIVMLVLILAKGVRIQSVEEYYLTHTEDITEDSETVTVSIRCDTLLKEENWKKLDKQLRSDKYVPSDGMILGETACALRKGDTAFDLLKRVCRYHEIQMEYQGPDTNVYSTVFIKGINYLYDFSCGELSGWMYKVNGEFPGKGCSSYKLHDGDRVEWVYTCDLGKDVGDQYLKGKNQKENKEEVEKDRKTEAGGKES</sequence>
<feature type="compositionally biased region" description="Basic and acidic residues" evidence="1">
    <location>
        <begin position="185"/>
        <end position="206"/>
    </location>
</feature>
<proteinExistence type="predicted"/>
<feature type="region of interest" description="Disordered" evidence="1">
    <location>
        <begin position="176"/>
        <end position="206"/>
    </location>
</feature>
<evidence type="ECO:0000313" key="3">
    <source>
        <dbReference type="EMBL" id="QNM09473.1"/>
    </source>
</evidence>
<evidence type="ECO:0000256" key="1">
    <source>
        <dbReference type="SAM" id="MobiDB-lite"/>
    </source>
</evidence>
<dbReference type="RefSeq" id="WP_249329242.1">
    <property type="nucleotide sequence ID" value="NZ_CP060635.1"/>
</dbReference>
<feature type="domain" description="Transcobalamin-like C-terminal" evidence="2">
    <location>
        <begin position="90"/>
        <end position="169"/>
    </location>
</feature>
<dbReference type="KEGG" id="whj:H9Q79_04070"/>
<dbReference type="AlphaFoldDB" id="A0A7G9GF91"/>
<accession>A0A7G9GF91</accession>
<protein>
    <submittedName>
        <fullName evidence="3">DUF4430 domain-containing protein</fullName>
    </submittedName>
</protein>
<organism evidence="3 4">
    <name type="scientific">Wansuia hejianensis</name>
    <dbReference type="NCBI Taxonomy" id="2763667"/>
    <lineage>
        <taxon>Bacteria</taxon>
        <taxon>Bacillati</taxon>
        <taxon>Bacillota</taxon>
        <taxon>Clostridia</taxon>
        <taxon>Lachnospirales</taxon>
        <taxon>Lachnospiraceae</taxon>
        <taxon>Wansuia</taxon>
    </lineage>
</organism>
<gene>
    <name evidence="3" type="ORF">H9Q79_04070</name>
</gene>
<name>A0A7G9GF91_9FIRM</name>
<dbReference type="Gene3D" id="2.170.130.30">
    <property type="match status" value="1"/>
</dbReference>
<dbReference type="InterPro" id="IPR027954">
    <property type="entry name" value="Transcobalamin-like_C"/>
</dbReference>
<evidence type="ECO:0000259" key="2">
    <source>
        <dbReference type="Pfam" id="PF14478"/>
    </source>
</evidence>
<reference evidence="3 4" key="1">
    <citation type="submission" date="2020-08" db="EMBL/GenBank/DDBJ databases">
        <authorList>
            <person name="Liu C."/>
            <person name="Sun Q."/>
        </authorList>
    </citation>
    <scope>NUCLEOTIDE SEQUENCE [LARGE SCALE GENOMIC DNA]</scope>
    <source>
        <strain evidence="3 4">NSJ-29</strain>
    </source>
</reference>
<keyword evidence="4" id="KW-1185">Reference proteome</keyword>
<dbReference type="Pfam" id="PF14478">
    <property type="entry name" value="DUF4430"/>
    <property type="match status" value="1"/>
</dbReference>
<dbReference type="EMBL" id="CP060635">
    <property type="protein sequence ID" value="QNM09473.1"/>
    <property type="molecule type" value="Genomic_DNA"/>
</dbReference>